<feature type="domain" description="pPIWI-RE RNaseH" evidence="2">
    <location>
        <begin position="640"/>
        <end position="926"/>
    </location>
</feature>
<dbReference type="Pfam" id="PF13032">
    <property type="entry name" value="RNaseH_pPIWI_RE"/>
    <property type="match status" value="1"/>
</dbReference>
<proteinExistence type="predicted"/>
<evidence type="ECO:0000313" key="6">
    <source>
        <dbReference type="Proteomes" id="UP000248544"/>
    </source>
</evidence>
<name>A0A2W2GIX5_9ACTN</name>
<feature type="domain" description="pPIWI-RE module N-terminal" evidence="3">
    <location>
        <begin position="12"/>
        <end position="424"/>
    </location>
</feature>
<evidence type="ECO:0000313" key="5">
    <source>
        <dbReference type="EMBL" id="PZG37098.1"/>
    </source>
</evidence>
<organism evidence="5 6">
    <name type="scientific">Spongiactinospora gelatinilytica</name>
    <dbReference type="NCBI Taxonomy" id="2666298"/>
    <lineage>
        <taxon>Bacteria</taxon>
        <taxon>Bacillati</taxon>
        <taxon>Actinomycetota</taxon>
        <taxon>Actinomycetes</taxon>
        <taxon>Streptosporangiales</taxon>
        <taxon>Streptosporangiaceae</taxon>
        <taxon>Spongiactinospora</taxon>
    </lineage>
</organism>
<dbReference type="InterPro" id="IPR025085">
    <property type="entry name" value="pPIWI_RE_X"/>
</dbReference>
<dbReference type="EMBL" id="POUA01000243">
    <property type="protein sequence ID" value="PZG37098.1"/>
    <property type="molecule type" value="Genomic_DNA"/>
</dbReference>
<dbReference type="AlphaFoldDB" id="A0A2W2GIX5"/>
<feature type="compositionally biased region" description="Basic and acidic residues" evidence="1">
    <location>
        <begin position="403"/>
        <end position="417"/>
    </location>
</feature>
<feature type="region of interest" description="Disordered" evidence="1">
    <location>
        <begin position="934"/>
        <end position="953"/>
    </location>
</feature>
<feature type="region of interest" description="Disordered" evidence="1">
    <location>
        <begin position="389"/>
        <end position="417"/>
    </location>
</feature>
<comment type="caution">
    <text evidence="5">The sequence shown here is derived from an EMBL/GenBank/DDBJ whole genome shotgun (WGS) entry which is preliminary data.</text>
</comment>
<dbReference type="Pfam" id="PF18157">
    <property type="entry name" value="MID_pPIWI_RE"/>
    <property type="match status" value="1"/>
</dbReference>
<feature type="domain" description="Prokaryotic pPIWI-RE MID" evidence="4">
    <location>
        <begin position="491"/>
        <end position="628"/>
    </location>
</feature>
<accession>A0A2W2GIX5</accession>
<evidence type="ECO:0000259" key="2">
    <source>
        <dbReference type="Pfam" id="PF13032"/>
    </source>
</evidence>
<sequence>MPVNYDFIRTSSWQPVSPEATMVGRYRALRFPENWREAVLALCNLGRPEGAELYRTVPTYRFEQVIQAFAPDLLVLPRPSEHWLYVPEGVADPLPAPVFRALLDRWLGDLRPEPEHRAFLKDVRAELSASPPVWEPVDAELLRCPTTPVGGTAAPLAHQFPLSTDWLARRVLALGPYEHAAGRLHFRAVPRGPRDQGAELVSQPLPSPSGTRTWWYSVVLNITLHTVPFDPLPRFHLHFGIRRWATRVSSATGRVHLPYRRRTTVLLRPRVPYVPGAPLSERYALAKVERRWDKERGEWTTGWVNGGPTGILRGISLAEPFPGADDILSQPEEWLDQGLRAGIVYSTAMGSHQVKAGLMSHQRSQLTEWAEQALSPDVRATSALVRTRRVKSAKPLNAPPTGVKKEGKPGEDARRAEERRAGTAFAMSLLTPEADPGTLPTLEARLLWQTCELREAAVTGLVERLGLKGEGGVFTEAQYEAARPGDPVTLEWQSAELTVRLRCVKLTAGLGEGLALPPKGKPRTSSAIGAAVRDRRASARSWLAHDIAGTTPTLALVELDRRADFETGDHDPKFALRLGFADAGAVTQFVTVPKKAGRYDSVKTLDHRVSMAWDDGLRQLGIRVHPEHSLGEKLPVGLRYAAVWLVRKNRTARNRWAAHVPIAVLVTPQRSGSGIAGVQGWDPEANKWIPYPALLLKLTRLAEVAVPGAEHGEPGSYRAMDKQRRNTEEWLQKMLRSLRGVPTLLLAHGQNARSHWTWLQDGRVEPDRIRDGHAPARRLHPDLRLVRVRTAQGRETPQWWGVNPKDEANGLPSHLWVPQCDGGSRVFYSTTPKPVQFQTSAITADKLAPRRGGEDKGDTRIDTSIPGWNPGLVEIAILGCHEDDGDEPESLALAVHQLRQPPDYPQSLALPLPLHLAGLGQEYVLPTLAEELDDEASAVEDPQPTDADVISAGDGTTLDMAAGLFTEPYPEEDRQASPDV</sequence>
<dbReference type="InterPro" id="IPR024996">
    <property type="entry name" value="RNaseH_pPIWI_RE"/>
</dbReference>
<keyword evidence="6" id="KW-1185">Reference proteome</keyword>
<protein>
    <submittedName>
        <fullName evidence="5">DUF3893 domain-containing protein</fullName>
    </submittedName>
</protein>
<dbReference type="Proteomes" id="UP000248544">
    <property type="component" value="Unassembled WGS sequence"/>
</dbReference>
<dbReference type="Pfam" id="PF13111">
    <property type="entry name" value="pPIWI_RE_X"/>
    <property type="match status" value="1"/>
</dbReference>
<evidence type="ECO:0000259" key="4">
    <source>
        <dbReference type="Pfam" id="PF18157"/>
    </source>
</evidence>
<reference evidence="5 6" key="1">
    <citation type="submission" date="2018-01" db="EMBL/GenBank/DDBJ databases">
        <title>Draft genome sequence of Sphaerisporangium sp. 7K107.</title>
        <authorList>
            <person name="Sahin N."/>
            <person name="Saygin H."/>
            <person name="Ay H."/>
        </authorList>
    </citation>
    <scope>NUCLEOTIDE SEQUENCE [LARGE SCALE GENOMIC DNA]</scope>
    <source>
        <strain evidence="5 6">7K107</strain>
    </source>
</reference>
<evidence type="ECO:0000259" key="3">
    <source>
        <dbReference type="Pfam" id="PF13111"/>
    </source>
</evidence>
<dbReference type="RefSeq" id="WP_111170053.1">
    <property type="nucleotide sequence ID" value="NZ_POUA01000243.1"/>
</dbReference>
<gene>
    <name evidence="5" type="ORF">C1I98_25955</name>
</gene>
<dbReference type="InterPro" id="IPR040496">
    <property type="entry name" value="MID_pPIWI_RE"/>
</dbReference>
<evidence type="ECO:0000256" key="1">
    <source>
        <dbReference type="SAM" id="MobiDB-lite"/>
    </source>
</evidence>